<dbReference type="PANTHER" id="PTHR34693:SF1">
    <property type="entry name" value="PROTEIN PAR32"/>
    <property type="match status" value="1"/>
</dbReference>
<dbReference type="Proteomes" id="UP001497600">
    <property type="component" value="Chromosome F"/>
</dbReference>
<evidence type="ECO:0000256" key="1">
    <source>
        <dbReference type="SAM" id="MobiDB-lite"/>
    </source>
</evidence>
<feature type="compositionally biased region" description="Polar residues" evidence="1">
    <location>
        <begin position="13"/>
        <end position="40"/>
    </location>
</feature>
<proteinExistence type="predicted"/>
<evidence type="ECO:0008006" key="4">
    <source>
        <dbReference type="Google" id="ProtNLM"/>
    </source>
</evidence>
<feature type="region of interest" description="Disordered" evidence="1">
    <location>
        <begin position="1"/>
        <end position="96"/>
    </location>
</feature>
<dbReference type="InterPro" id="IPR022024">
    <property type="entry name" value="DUF3602"/>
</dbReference>
<gene>
    <name evidence="2" type="ORF">CAAN4_F02586</name>
</gene>
<organism evidence="2 3">
    <name type="scientific">[Candida] anglica</name>
    <dbReference type="NCBI Taxonomy" id="148631"/>
    <lineage>
        <taxon>Eukaryota</taxon>
        <taxon>Fungi</taxon>
        <taxon>Dikarya</taxon>
        <taxon>Ascomycota</taxon>
        <taxon>Saccharomycotina</taxon>
        <taxon>Pichiomycetes</taxon>
        <taxon>Debaryomycetaceae</taxon>
        <taxon>Kurtzmaniella</taxon>
    </lineage>
</organism>
<accession>A0ABP0EGZ3</accession>
<feature type="region of interest" description="Disordered" evidence="1">
    <location>
        <begin position="142"/>
        <end position="189"/>
    </location>
</feature>
<feature type="compositionally biased region" description="Polar residues" evidence="1">
    <location>
        <begin position="143"/>
        <end position="155"/>
    </location>
</feature>
<dbReference type="Pfam" id="PF12223">
    <property type="entry name" value="DUF3602"/>
    <property type="match status" value="1"/>
</dbReference>
<dbReference type="PANTHER" id="PTHR34693">
    <property type="entry name" value="PROTEIN PAR32"/>
    <property type="match status" value="1"/>
</dbReference>
<protein>
    <recommendedName>
        <fullName evidence="4">Protein PAR32</fullName>
    </recommendedName>
</protein>
<reference evidence="2 3" key="1">
    <citation type="submission" date="2024-01" db="EMBL/GenBank/DDBJ databases">
        <authorList>
            <consortium name="Genoscope - CEA"/>
            <person name="William W."/>
        </authorList>
    </citation>
    <scope>NUCLEOTIDE SEQUENCE [LARGE SCALE GENOMIC DNA]</scope>
    <source>
        <strain evidence="2 3">29B2s-10</strain>
    </source>
</reference>
<feature type="compositionally biased region" description="Gly residues" evidence="1">
    <location>
        <begin position="1"/>
        <end position="11"/>
    </location>
</feature>
<evidence type="ECO:0000313" key="3">
    <source>
        <dbReference type="Proteomes" id="UP001497600"/>
    </source>
</evidence>
<evidence type="ECO:0000313" key="2">
    <source>
        <dbReference type="EMBL" id="CAK7911470.1"/>
    </source>
</evidence>
<name>A0ABP0EGZ3_9ASCO</name>
<sequence>MPYSTGRGGAGNIQESSNITSENNVISPATSRTNNTSSPPLENGGNKRIYYSTGRGGAGNIKSSSSLPSPKLVPQGSNTPQLHSEKITTGRGGYGNMIKNSDPELTRKLQDVDGATQKERENELYAVASNKSFSVGRGGFGNVMSQTKSRTSQNSGGTGDHQPALISISSQGKIREEDEYDEGNLHNGRKKKSFIGKLKGLFS</sequence>
<dbReference type="InterPro" id="IPR053203">
    <property type="entry name" value="Cisplatin_resist-associated"/>
</dbReference>
<feature type="compositionally biased region" description="Low complexity" evidence="1">
    <location>
        <begin position="62"/>
        <end position="72"/>
    </location>
</feature>
<dbReference type="EMBL" id="OZ004258">
    <property type="protein sequence ID" value="CAK7911470.1"/>
    <property type="molecule type" value="Genomic_DNA"/>
</dbReference>
<keyword evidence="3" id="KW-1185">Reference proteome</keyword>